<sequence length="272" mass="30288">MAKAGYLGDSGWERSKMDAYSAGKVPLGGSSLNVYAPEFVPRKRKDECPPTAVSCRKIRDGCCVPDMGLIVLAQQWTGNAFTIHGLWPGNCLTGGSPDGGCAGPRYPSLLPQVARDAALYQSMSTYWPSVDGKFWSNQWNKHGSCLSTVQSQCHGNDDPPNDIFRYFRMTLDLYGQYNATHEILQDSVPGEFYRVGHFENSLAEWQGSVTLHCTGNELSEVRIYLLGKANNQFLLHPAWKIGNCAGRIRLSPSDTPRRKPNPEFKHYLHDEL</sequence>
<dbReference type="Proteomes" id="UP001165960">
    <property type="component" value="Unassembled WGS sequence"/>
</dbReference>
<evidence type="ECO:0000313" key="1">
    <source>
        <dbReference type="EMBL" id="KAJ9081824.1"/>
    </source>
</evidence>
<proteinExistence type="predicted"/>
<comment type="caution">
    <text evidence="1">The sequence shown here is derived from an EMBL/GenBank/DDBJ whole genome shotgun (WGS) entry which is preliminary data.</text>
</comment>
<keyword evidence="2" id="KW-1185">Reference proteome</keyword>
<dbReference type="EMBL" id="QTSX02001456">
    <property type="protein sequence ID" value="KAJ9081824.1"/>
    <property type="molecule type" value="Genomic_DNA"/>
</dbReference>
<gene>
    <name evidence="1" type="ORF">DSO57_1010714</name>
</gene>
<reference evidence="1" key="1">
    <citation type="submission" date="2022-04" db="EMBL/GenBank/DDBJ databases">
        <title>Genome of the entomopathogenic fungus Entomophthora muscae.</title>
        <authorList>
            <person name="Elya C."/>
            <person name="Lovett B.R."/>
            <person name="Lee E."/>
            <person name="Macias A.M."/>
            <person name="Hajek A.E."/>
            <person name="De Bivort B.L."/>
            <person name="Kasson M.T."/>
            <person name="De Fine Licht H.H."/>
            <person name="Stajich J.E."/>
        </authorList>
    </citation>
    <scope>NUCLEOTIDE SEQUENCE</scope>
    <source>
        <strain evidence="1">Berkeley</strain>
    </source>
</reference>
<organism evidence="1 2">
    <name type="scientific">Entomophthora muscae</name>
    <dbReference type="NCBI Taxonomy" id="34485"/>
    <lineage>
        <taxon>Eukaryota</taxon>
        <taxon>Fungi</taxon>
        <taxon>Fungi incertae sedis</taxon>
        <taxon>Zoopagomycota</taxon>
        <taxon>Entomophthoromycotina</taxon>
        <taxon>Entomophthoromycetes</taxon>
        <taxon>Entomophthorales</taxon>
        <taxon>Entomophthoraceae</taxon>
        <taxon>Entomophthora</taxon>
    </lineage>
</organism>
<accession>A0ACC2U4X9</accession>
<name>A0ACC2U4X9_9FUNG</name>
<evidence type="ECO:0000313" key="2">
    <source>
        <dbReference type="Proteomes" id="UP001165960"/>
    </source>
</evidence>
<protein>
    <submittedName>
        <fullName evidence="1">Uncharacterized protein</fullName>
    </submittedName>
</protein>